<dbReference type="Gene3D" id="1.20.120.350">
    <property type="entry name" value="Voltage-gated potassium channels. Chain C"/>
    <property type="match status" value="1"/>
</dbReference>
<accession>A0A9P8IGT1</accession>
<evidence type="ECO:0000256" key="9">
    <source>
        <dbReference type="ARBA" id="ARBA00023065"/>
    </source>
</evidence>
<comment type="caution">
    <text evidence="15">The sequence shown here is derived from an EMBL/GenBank/DDBJ whole genome shotgun (WGS) entry which is preliminary data.</text>
</comment>
<keyword evidence="7" id="KW-0851">Voltage-gated channel</keyword>
<evidence type="ECO:0000256" key="4">
    <source>
        <dbReference type="ARBA" id="ARBA00022673"/>
    </source>
</evidence>
<dbReference type="Proteomes" id="UP000750711">
    <property type="component" value="Unassembled WGS sequence"/>
</dbReference>
<proteinExistence type="predicted"/>
<feature type="non-terminal residue" evidence="15">
    <location>
        <position position="344"/>
    </location>
</feature>
<dbReference type="GO" id="GO:0005891">
    <property type="term" value="C:voltage-gated calcium channel complex"/>
    <property type="evidence" value="ECO:0007669"/>
    <property type="project" value="TreeGrafter"/>
</dbReference>
<evidence type="ECO:0000256" key="1">
    <source>
        <dbReference type="ARBA" id="ARBA00004141"/>
    </source>
</evidence>
<feature type="transmembrane region" description="Helical" evidence="13">
    <location>
        <begin position="156"/>
        <end position="176"/>
    </location>
</feature>
<feature type="domain" description="Ion transport" evidence="14">
    <location>
        <begin position="86"/>
        <end position="324"/>
    </location>
</feature>
<dbReference type="SUPFAM" id="SSF81324">
    <property type="entry name" value="Voltage-gated potassium channels"/>
    <property type="match status" value="1"/>
</dbReference>
<comment type="subcellular location">
    <subcellularLocation>
        <location evidence="1">Membrane</location>
        <topology evidence="1">Multi-pass membrane protein</topology>
    </subcellularLocation>
</comment>
<evidence type="ECO:0000259" key="14">
    <source>
        <dbReference type="Pfam" id="PF00520"/>
    </source>
</evidence>
<evidence type="ECO:0000256" key="8">
    <source>
        <dbReference type="ARBA" id="ARBA00022989"/>
    </source>
</evidence>
<evidence type="ECO:0000256" key="3">
    <source>
        <dbReference type="ARBA" id="ARBA00022568"/>
    </source>
</evidence>
<evidence type="ECO:0000256" key="10">
    <source>
        <dbReference type="ARBA" id="ARBA00023136"/>
    </source>
</evidence>
<dbReference type="GO" id="GO:0008331">
    <property type="term" value="F:high voltage-gated calcium channel activity"/>
    <property type="evidence" value="ECO:0007669"/>
    <property type="project" value="TreeGrafter"/>
</dbReference>
<keyword evidence="5 13" id="KW-0812">Transmembrane</keyword>
<dbReference type="Gene3D" id="1.10.287.70">
    <property type="match status" value="1"/>
</dbReference>
<keyword evidence="9" id="KW-0406">Ion transport</keyword>
<organism evidence="15 16">
    <name type="scientific">Trichoglossum hirsutum</name>
    <dbReference type="NCBI Taxonomy" id="265104"/>
    <lineage>
        <taxon>Eukaryota</taxon>
        <taxon>Fungi</taxon>
        <taxon>Dikarya</taxon>
        <taxon>Ascomycota</taxon>
        <taxon>Pezizomycotina</taxon>
        <taxon>Geoglossomycetes</taxon>
        <taxon>Geoglossales</taxon>
        <taxon>Geoglossaceae</taxon>
        <taxon>Trichoglossum</taxon>
    </lineage>
</organism>
<sequence>MARIIVSGFLINAYEYSSIDRQQGFVAVFIQKGRDLFSPQRQPSNKLSSGPLSPPQPSFFRSLTTLQGSEGQPDHSRRQQRYQLARRAFLRHSFNRLDFLAVVSFWISFVLSATGIEANRHIYVFRMMSCLRITRLLLLTSGTSVILRSLKKAVPLLVNVAFLIGFFWLIFAIIGIQSFKSSFRRTCVWSDPLGIQPNYSVPFAFCGGQLNNKTGAPEPWVFPDGKPGALKHKGYLCPQQSFCTLQSNPYNNTISFDNIVQSLELVFVIMSSNTFSDLLYYTTDSDYLISALFFAAGIVIMSLWLINLLVAVITSSFQVIREESKASAFTAKEEEVPAREEDEE</sequence>
<name>A0A9P8IGT1_9PEZI</name>
<evidence type="ECO:0000256" key="2">
    <source>
        <dbReference type="ARBA" id="ARBA00022448"/>
    </source>
</evidence>
<dbReference type="GO" id="GO:0098703">
    <property type="term" value="P:calcium ion import across plasma membrane"/>
    <property type="evidence" value="ECO:0007669"/>
    <property type="project" value="TreeGrafter"/>
</dbReference>
<evidence type="ECO:0000256" key="6">
    <source>
        <dbReference type="ARBA" id="ARBA00022837"/>
    </source>
</evidence>
<evidence type="ECO:0000256" key="12">
    <source>
        <dbReference type="ARBA" id="ARBA00023303"/>
    </source>
</evidence>
<dbReference type="InterPro" id="IPR027359">
    <property type="entry name" value="Volt_channel_dom_sf"/>
</dbReference>
<evidence type="ECO:0000313" key="16">
    <source>
        <dbReference type="Proteomes" id="UP000750711"/>
    </source>
</evidence>
<feature type="transmembrane region" description="Helical" evidence="13">
    <location>
        <begin position="287"/>
        <end position="313"/>
    </location>
</feature>
<dbReference type="AlphaFoldDB" id="A0A9P8IGT1"/>
<dbReference type="PANTHER" id="PTHR45628:SF7">
    <property type="entry name" value="VOLTAGE-DEPENDENT CALCIUM CHANNEL TYPE A SUBUNIT ALPHA-1"/>
    <property type="match status" value="1"/>
</dbReference>
<keyword evidence="4" id="KW-0107">Calcium channel</keyword>
<dbReference type="InterPro" id="IPR005821">
    <property type="entry name" value="Ion_trans_dom"/>
</dbReference>
<gene>
    <name evidence="15" type="ORF">GP486_008518</name>
</gene>
<evidence type="ECO:0000313" key="15">
    <source>
        <dbReference type="EMBL" id="KAH0544388.1"/>
    </source>
</evidence>
<protein>
    <recommendedName>
        <fullName evidence="14">Ion transport domain-containing protein</fullName>
    </recommendedName>
</protein>
<evidence type="ECO:0000256" key="11">
    <source>
        <dbReference type="ARBA" id="ARBA00023180"/>
    </source>
</evidence>
<dbReference type="Pfam" id="PF00520">
    <property type="entry name" value="Ion_trans"/>
    <property type="match status" value="1"/>
</dbReference>
<keyword evidence="16" id="KW-1185">Reference proteome</keyword>
<evidence type="ECO:0000256" key="5">
    <source>
        <dbReference type="ARBA" id="ARBA00022692"/>
    </source>
</evidence>
<keyword evidence="11" id="KW-0325">Glycoprotein</keyword>
<dbReference type="InterPro" id="IPR050599">
    <property type="entry name" value="VDCC_alpha-1_subunit"/>
</dbReference>
<evidence type="ECO:0000256" key="7">
    <source>
        <dbReference type="ARBA" id="ARBA00022882"/>
    </source>
</evidence>
<keyword evidence="6" id="KW-0106">Calcium</keyword>
<keyword evidence="3" id="KW-0109">Calcium transport</keyword>
<dbReference type="EMBL" id="JAGHQM010003385">
    <property type="protein sequence ID" value="KAH0544388.1"/>
    <property type="molecule type" value="Genomic_DNA"/>
</dbReference>
<keyword evidence="2" id="KW-0813">Transport</keyword>
<dbReference type="PANTHER" id="PTHR45628">
    <property type="entry name" value="VOLTAGE-DEPENDENT CALCIUM CHANNEL TYPE A SUBUNIT ALPHA-1"/>
    <property type="match status" value="1"/>
</dbReference>
<feature type="transmembrane region" description="Helical" evidence="13">
    <location>
        <begin position="99"/>
        <end position="118"/>
    </location>
</feature>
<evidence type="ECO:0000256" key="13">
    <source>
        <dbReference type="SAM" id="Phobius"/>
    </source>
</evidence>
<keyword evidence="10 13" id="KW-0472">Membrane</keyword>
<keyword evidence="8 13" id="KW-1133">Transmembrane helix</keyword>
<reference evidence="15" key="1">
    <citation type="submission" date="2021-03" db="EMBL/GenBank/DDBJ databases">
        <title>Comparative genomics and phylogenomic investigation of the class Geoglossomycetes provide insights into ecological specialization and systematics.</title>
        <authorList>
            <person name="Melie T."/>
            <person name="Pirro S."/>
            <person name="Miller A.N."/>
            <person name="Quandt A."/>
        </authorList>
    </citation>
    <scope>NUCLEOTIDE SEQUENCE</scope>
    <source>
        <strain evidence="15">CAQ_001_2017</strain>
    </source>
</reference>
<keyword evidence="12" id="KW-0407">Ion channel</keyword>